<organism evidence="2 3">
    <name type="scientific">Paramuricea clavata</name>
    <name type="common">Red gorgonian</name>
    <name type="synonym">Violescent sea-whip</name>
    <dbReference type="NCBI Taxonomy" id="317549"/>
    <lineage>
        <taxon>Eukaryota</taxon>
        <taxon>Metazoa</taxon>
        <taxon>Cnidaria</taxon>
        <taxon>Anthozoa</taxon>
        <taxon>Octocorallia</taxon>
        <taxon>Malacalcyonacea</taxon>
        <taxon>Plexauridae</taxon>
        <taxon>Paramuricea</taxon>
    </lineage>
</organism>
<name>A0A6S7H8I5_PARCT</name>
<feature type="compositionally biased region" description="Low complexity" evidence="1">
    <location>
        <begin position="12"/>
        <end position="30"/>
    </location>
</feature>
<keyword evidence="3" id="KW-1185">Reference proteome</keyword>
<protein>
    <submittedName>
        <fullName evidence="2">Uncharacterized protein</fullName>
    </submittedName>
</protein>
<dbReference type="Proteomes" id="UP001152795">
    <property type="component" value="Unassembled WGS sequence"/>
</dbReference>
<feature type="region of interest" description="Disordered" evidence="1">
    <location>
        <begin position="1"/>
        <end position="35"/>
    </location>
</feature>
<dbReference type="AlphaFoldDB" id="A0A6S7H8I5"/>
<evidence type="ECO:0000256" key="1">
    <source>
        <dbReference type="SAM" id="MobiDB-lite"/>
    </source>
</evidence>
<reference evidence="2" key="1">
    <citation type="submission" date="2020-04" db="EMBL/GenBank/DDBJ databases">
        <authorList>
            <person name="Alioto T."/>
            <person name="Alioto T."/>
            <person name="Gomez Garrido J."/>
        </authorList>
    </citation>
    <scope>NUCLEOTIDE SEQUENCE</scope>
    <source>
        <strain evidence="2">A484AB</strain>
    </source>
</reference>
<dbReference type="EMBL" id="CACRXK020003848">
    <property type="protein sequence ID" value="CAB4000486.1"/>
    <property type="molecule type" value="Genomic_DNA"/>
</dbReference>
<proteinExistence type="predicted"/>
<gene>
    <name evidence="2" type="ORF">PACLA_8A079485</name>
</gene>
<accession>A0A6S7H8I5</accession>
<sequence>MENMSDEPAGLSESLCSSEASFSESNSEMSSAKDSMIEKGYQKDAYYQTWRYRSTENGILNMINSGKLWTTPPAKEQYLRKYLKELCDEYQCEENGLYGISSSDCSHVSAMATLSCPSLPFWRDDVVDMSVLEKVTVDAFNESKQKKNRGKESCATPSTVPICTMNPSTIGRVLVNDKERMLR</sequence>
<evidence type="ECO:0000313" key="2">
    <source>
        <dbReference type="EMBL" id="CAB4000486.1"/>
    </source>
</evidence>
<evidence type="ECO:0000313" key="3">
    <source>
        <dbReference type="Proteomes" id="UP001152795"/>
    </source>
</evidence>
<comment type="caution">
    <text evidence="2">The sequence shown here is derived from an EMBL/GenBank/DDBJ whole genome shotgun (WGS) entry which is preliminary data.</text>
</comment>